<proteinExistence type="inferred from homology"/>
<dbReference type="InterPro" id="IPR036249">
    <property type="entry name" value="Thioredoxin-like_sf"/>
</dbReference>
<dbReference type="InterPro" id="IPR003782">
    <property type="entry name" value="SCO1/SenC"/>
</dbReference>
<accession>A0A930YVA2</accession>
<sequence length="188" mass="20583">MKNLLLLLTLCILAFSCKEPQSQSVETTSQEQSLYILGSKWKNQKNQSVTLDELKGKNVVLTMVFTSCQTACPVLVADMKNIHSRLGAKAKENTQMVLVSIDPENDTPEVLSAYAQTNGLNEDFTLLVSDKESIRELANVLAVKYKKISPIVFSHSNIITVLDKEGSMVTQSEGKVDHAALAIAVNAL</sequence>
<comment type="similarity">
    <text evidence="1">Belongs to the SCO1/2 family.</text>
</comment>
<feature type="binding site" evidence="2">
    <location>
        <position position="155"/>
    </location>
    <ligand>
        <name>Cu cation</name>
        <dbReference type="ChEBI" id="CHEBI:23378"/>
    </ligand>
</feature>
<keyword evidence="2" id="KW-0186">Copper</keyword>
<dbReference type="Pfam" id="PF02630">
    <property type="entry name" value="SCO1-SenC"/>
    <property type="match status" value="1"/>
</dbReference>
<keyword evidence="3" id="KW-1015">Disulfide bond</keyword>
<dbReference type="EMBL" id="JADKYY010000004">
    <property type="protein sequence ID" value="MBF5027029.1"/>
    <property type="molecule type" value="Genomic_DNA"/>
</dbReference>
<comment type="caution">
    <text evidence="4">The sequence shown here is derived from an EMBL/GenBank/DDBJ whole genome shotgun (WGS) entry which is preliminary data.</text>
</comment>
<protein>
    <submittedName>
        <fullName evidence="4">SCO family protein</fullName>
    </submittedName>
</protein>
<evidence type="ECO:0000313" key="5">
    <source>
        <dbReference type="Proteomes" id="UP000694480"/>
    </source>
</evidence>
<evidence type="ECO:0000256" key="1">
    <source>
        <dbReference type="ARBA" id="ARBA00010996"/>
    </source>
</evidence>
<evidence type="ECO:0000256" key="2">
    <source>
        <dbReference type="PIRSR" id="PIRSR603782-1"/>
    </source>
</evidence>
<evidence type="ECO:0000313" key="4">
    <source>
        <dbReference type="EMBL" id="MBF5027029.1"/>
    </source>
</evidence>
<feature type="disulfide bond" description="Redox-active" evidence="3">
    <location>
        <begin position="68"/>
        <end position="72"/>
    </location>
</feature>
<dbReference type="Proteomes" id="UP000694480">
    <property type="component" value="Unassembled WGS sequence"/>
</dbReference>
<dbReference type="RefSeq" id="WP_194738956.1">
    <property type="nucleotide sequence ID" value="NZ_JADKYY010000004.1"/>
</dbReference>
<dbReference type="PROSITE" id="PS51257">
    <property type="entry name" value="PROKAR_LIPOPROTEIN"/>
    <property type="match status" value="1"/>
</dbReference>
<organism evidence="4 5">
    <name type="scientific">Planobacterium oryzisoli</name>
    <dbReference type="NCBI Taxonomy" id="2771435"/>
    <lineage>
        <taxon>Bacteria</taxon>
        <taxon>Pseudomonadati</taxon>
        <taxon>Bacteroidota</taxon>
        <taxon>Flavobacteriia</taxon>
        <taxon>Flavobacteriales</taxon>
        <taxon>Weeksellaceae</taxon>
        <taxon>Chryseobacterium group</taxon>
        <taxon>Chryseobacterium</taxon>
    </lineage>
</organism>
<reference evidence="4" key="1">
    <citation type="submission" date="2020-11" db="EMBL/GenBank/DDBJ databases">
        <title>Genome seq and assembly of Planobacterium sp.</title>
        <authorList>
            <person name="Chhetri G."/>
        </authorList>
    </citation>
    <scope>NUCLEOTIDE SEQUENCE</scope>
    <source>
        <strain evidence="4">GCR5</strain>
    </source>
</reference>
<dbReference type="SUPFAM" id="SSF52833">
    <property type="entry name" value="Thioredoxin-like"/>
    <property type="match status" value="1"/>
</dbReference>
<dbReference type="PANTHER" id="PTHR12151">
    <property type="entry name" value="ELECTRON TRANSPORT PROTIN SCO1/SENC FAMILY MEMBER"/>
    <property type="match status" value="1"/>
</dbReference>
<dbReference type="CDD" id="cd02968">
    <property type="entry name" value="SCO"/>
    <property type="match status" value="1"/>
</dbReference>
<dbReference type="Gene3D" id="3.40.30.10">
    <property type="entry name" value="Glutaredoxin"/>
    <property type="match status" value="1"/>
</dbReference>
<dbReference type="PANTHER" id="PTHR12151:SF25">
    <property type="entry name" value="LINALOOL DEHYDRATASE_ISOMERASE DOMAIN-CONTAINING PROTEIN"/>
    <property type="match status" value="1"/>
</dbReference>
<feature type="binding site" evidence="2">
    <location>
        <position position="68"/>
    </location>
    <ligand>
        <name>Cu cation</name>
        <dbReference type="ChEBI" id="CHEBI:23378"/>
    </ligand>
</feature>
<evidence type="ECO:0000256" key="3">
    <source>
        <dbReference type="PIRSR" id="PIRSR603782-2"/>
    </source>
</evidence>
<dbReference type="GO" id="GO:0046872">
    <property type="term" value="F:metal ion binding"/>
    <property type="evidence" value="ECO:0007669"/>
    <property type="project" value="UniProtKB-KW"/>
</dbReference>
<keyword evidence="2" id="KW-0479">Metal-binding</keyword>
<dbReference type="AlphaFoldDB" id="A0A930YVA2"/>
<feature type="binding site" evidence="2">
    <location>
        <position position="72"/>
    </location>
    <ligand>
        <name>Cu cation</name>
        <dbReference type="ChEBI" id="CHEBI:23378"/>
    </ligand>
</feature>
<keyword evidence="5" id="KW-1185">Reference proteome</keyword>
<name>A0A930YVA2_9FLAO</name>
<gene>
    <name evidence="4" type="ORF">IC612_04355</name>
</gene>